<dbReference type="SUPFAM" id="SSF52540">
    <property type="entry name" value="P-loop containing nucleoside triphosphate hydrolases"/>
    <property type="match status" value="1"/>
</dbReference>
<dbReference type="Gene3D" id="3.40.50.300">
    <property type="entry name" value="P-loop containing nucleotide triphosphate hydrolases"/>
    <property type="match status" value="1"/>
</dbReference>
<dbReference type="Pfam" id="PF01583">
    <property type="entry name" value="APS_kinase"/>
    <property type="match status" value="1"/>
</dbReference>
<dbReference type="EMBL" id="MT144695">
    <property type="protein sequence ID" value="QJH97652.1"/>
    <property type="molecule type" value="Genomic_DNA"/>
</dbReference>
<evidence type="ECO:0000313" key="5">
    <source>
        <dbReference type="EMBL" id="QJA76915.1"/>
    </source>
</evidence>
<reference evidence="3" key="1">
    <citation type="submission" date="2020-03" db="EMBL/GenBank/DDBJ databases">
        <title>The deep terrestrial virosphere.</title>
        <authorList>
            <person name="Holmfeldt K."/>
            <person name="Nilsson E."/>
            <person name="Simone D."/>
            <person name="Lopez-Fernandez M."/>
            <person name="Wu X."/>
            <person name="de Brujin I."/>
            <person name="Lundin D."/>
            <person name="Andersson A."/>
            <person name="Bertilsson S."/>
            <person name="Dopson M."/>
        </authorList>
    </citation>
    <scope>NUCLEOTIDE SEQUENCE</scope>
    <source>
        <strain evidence="5">MM415A01400</strain>
        <strain evidence="4">MM415B00628</strain>
        <strain evidence="3">TM448A02226</strain>
        <strain evidence="6">TM448B01052</strain>
    </source>
</reference>
<evidence type="ECO:0000313" key="3">
    <source>
        <dbReference type="EMBL" id="QJA51612.1"/>
    </source>
</evidence>
<dbReference type="EMBL" id="MT142252">
    <property type="protein sequence ID" value="QJA76915.1"/>
    <property type="molecule type" value="Genomic_DNA"/>
</dbReference>
<evidence type="ECO:0000256" key="1">
    <source>
        <dbReference type="ARBA" id="ARBA00022679"/>
    </source>
</evidence>
<feature type="domain" description="APS kinase" evidence="2">
    <location>
        <begin position="1"/>
        <end position="81"/>
    </location>
</feature>
<name>A0A6H1ZVX2_9ZZZZ</name>
<keyword evidence="3" id="KW-0418">Kinase</keyword>
<evidence type="ECO:0000259" key="2">
    <source>
        <dbReference type="Pfam" id="PF01583"/>
    </source>
</evidence>
<organism evidence="3">
    <name type="scientific">viral metagenome</name>
    <dbReference type="NCBI Taxonomy" id="1070528"/>
    <lineage>
        <taxon>unclassified sequences</taxon>
        <taxon>metagenomes</taxon>
        <taxon>organismal metagenomes</taxon>
    </lineage>
</organism>
<dbReference type="AlphaFoldDB" id="A0A6H1ZVX2"/>
<evidence type="ECO:0000313" key="4">
    <source>
        <dbReference type="EMBL" id="QJA63391.1"/>
    </source>
</evidence>
<keyword evidence="1" id="KW-0808">Transferase</keyword>
<sequence length="116" mass="12874">MIIWLCGKSGAGKSTLAGKLSRILNAPVIDADVHRNPKYGWSLEDRNKSCHDLAGQAARLEEKNPIVIVSAIAPYAGLRKELYWINFIQVDHVGSKGRDDDAEFEHIDGLEFNITL</sequence>
<evidence type="ECO:0000313" key="6">
    <source>
        <dbReference type="EMBL" id="QJH97652.1"/>
    </source>
</evidence>
<proteinExistence type="predicted"/>
<dbReference type="GO" id="GO:0016301">
    <property type="term" value="F:kinase activity"/>
    <property type="evidence" value="ECO:0007669"/>
    <property type="project" value="UniProtKB-KW"/>
</dbReference>
<dbReference type="EMBL" id="MT141496">
    <property type="protein sequence ID" value="QJA63391.1"/>
    <property type="molecule type" value="Genomic_DNA"/>
</dbReference>
<dbReference type="InterPro" id="IPR027417">
    <property type="entry name" value="P-loop_NTPase"/>
</dbReference>
<dbReference type="EMBL" id="MT144277">
    <property type="protein sequence ID" value="QJA51612.1"/>
    <property type="molecule type" value="Genomic_DNA"/>
</dbReference>
<protein>
    <submittedName>
        <fullName evidence="3">Putative adenylyl-sulfate kinase</fullName>
    </submittedName>
</protein>
<gene>
    <name evidence="5" type="ORF">MM415A01400_0009</name>
    <name evidence="4" type="ORF">MM415B00628_0009</name>
    <name evidence="3" type="ORF">TM448A02226_0008</name>
    <name evidence="6" type="ORF">TM448B01052_0018</name>
</gene>
<accession>A0A6H1ZVX2</accession>
<dbReference type="InterPro" id="IPR059117">
    <property type="entry name" value="APS_kinase_dom"/>
</dbReference>